<accession>D1NVU8</accession>
<name>D1NVU8_9BIFI</name>
<proteinExistence type="predicted"/>
<dbReference type="Proteomes" id="UP000003656">
    <property type="component" value="Unassembled WGS sequence"/>
</dbReference>
<protein>
    <submittedName>
        <fullName evidence="1">Uncharacterized protein</fullName>
    </submittedName>
</protein>
<evidence type="ECO:0000313" key="2">
    <source>
        <dbReference type="Proteomes" id="UP000003656"/>
    </source>
</evidence>
<organism evidence="1 2">
    <name type="scientific">Bifidobacterium gallicum DSM 20093 = LMG 11596</name>
    <dbReference type="NCBI Taxonomy" id="561180"/>
    <lineage>
        <taxon>Bacteria</taxon>
        <taxon>Bacillati</taxon>
        <taxon>Actinomycetota</taxon>
        <taxon>Actinomycetes</taxon>
        <taxon>Bifidobacteriales</taxon>
        <taxon>Bifidobacteriaceae</taxon>
        <taxon>Bifidobacterium</taxon>
    </lineage>
</organism>
<dbReference type="AlphaFoldDB" id="D1NVU8"/>
<sequence>MAWPAGEALAGGDCCRRGCLREGACGLAADGKQRVRCGRHRC</sequence>
<evidence type="ECO:0000313" key="1">
    <source>
        <dbReference type="EMBL" id="EFA22234.1"/>
    </source>
</evidence>
<reference evidence="1 2" key="1">
    <citation type="submission" date="2009-11" db="EMBL/GenBank/DDBJ databases">
        <authorList>
            <person name="Weinstock G."/>
            <person name="Sodergren E."/>
            <person name="Clifton S."/>
            <person name="Fulton L."/>
            <person name="Fulton B."/>
            <person name="Courtney L."/>
            <person name="Fronick C."/>
            <person name="Harrison M."/>
            <person name="Strong C."/>
            <person name="Farmer C."/>
            <person name="Delahaunty K."/>
            <person name="Markovic C."/>
            <person name="Hall O."/>
            <person name="Minx P."/>
            <person name="Tomlinson C."/>
            <person name="Mitreva M."/>
            <person name="Nelson J."/>
            <person name="Hou S."/>
            <person name="Wollam A."/>
            <person name="Pepin K.H."/>
            <person name="Johnson M."/>
            <person name="Bhonagiri V."/>
            <person name="Nash W.E."/>
            <person name="Warren W."/>
            <person name="Chinwalla A."/>
            <person name="Mardis E.R."/>
            <person name="Wilson R.K."/>
        </authorList>
    </citation>
    <scope>NUCLEOTIDE SEQUENCE [LARGE SCALE GENOMIC DNA]</scope>
    <source>
        <strain evidence="1 2">DSM 20093</strain>
    </source>
</reference>
<comment type="caution">
    <text evidence="1">The sequence shown here is derived from an EMBL/GenBank/DDBJ whole genome shotgun (WGS) entry which is preliminary data.</text>
</comment>
<dbReference type="EMBL" id="ABXB03000004">
    <property type="protein sequence ID" value="EFA22234.1"/>
    <property type="molecule type" value="Genomic_DNA"/>
</dbReference>
<gene>
    <name evidence="1" type="ORF">BIFGAL_03992</name>
</gene>